<proteinExistence type="predicted"/>
<name>B7S8T0_GLYIN</name>
<protein>
    <submittedName>
        <fullName evidence="1">Uncharacterized protein</fullName>
    </submittedName>
</protein>
<organism evidence="1">
    <name type="scientific">Glyptapanteles indiensis</name>
    <name type="common">Parasitoid wasp</name>
    <dbReference type="NCBI Taxonomy" id="92994"/>
    <lineage>
        <taxon>Eukaryota</taxon>
        <taxon>Metazoa</taxon>
        <taxon>Ecdysozoa</taxon>
        <taxon>Arthropoda</taxon>
        <taxon>Hexapoda</taxon>
        <taxon>Insecta</taxon>
        <taxon>Pterygota</taxon>
        <taxon>Neoptera</taxon>
        <taxon>Endopterygota</taxon>
        <taxon>Hymenoptera</taxon>
        <taxon>Apocrita</taxon>
        <taxon>Ichneumonoidea</taxon>
        <taxon>Braconidae</taxon>
        <taxon>Microgastrinae</taxon>
        <taxon>Glyptapanteles</taxon>
    </lineage>
</organism>
<accession>B7S8T0</accession>
<dbReference type="AlphaFoldDB" id="B7S8T0"/>
<dbReference type="EMBL" id="EF710652">
    <property type="protein sequence ID" value="ACE75305.1"/>
    <property type="molecule type" value="Genomic_DNA"/>
</dbReference>
<evidence type="ECO:0000313" key="1">
    <source>
        <dbReference type="EMBL" id="ACE75305.1"/>
    </source>
</evidence>
<sequence length="210" mass="23642">MKEYLNLTSEIQVPREWPLESAKGLITPLVRSAIIIHNQSDWKVVLTIGDVSAMITKNGTGHGYRFEKIKEINGEDIYRIDLIIPVKSVLIMPYPSGCGYKEEESIQAVQMSVRSDHIISQIMVSNPDRHTVMTAAPILERFLELKGIRGPEAFNHTLQTTYQINNIKCLNDILLQKGLGQSNSAGSFIKTEQVADGKWNVVFNDRLSPY</sequence>
<reference evidence="1" key="1">
    <citation type="submission" date="2007-06" db="EMBL/GenBank/DDBJ databases">
        <title>Bracovirus Evolution: Comparative Genomics of Multiple Viral and Proviral Genomes.</title>
        <authorList>
            <person name="Desjardins C.A."/>
            <person name="Gundersen-Rindal D.E."/>
            <person name="Hostetler J.B."/>
            <person name="Tallon L.J."/>
            <person name="Utterback T.R."/>
            <person name="Fuester R.W."/>
            <person name="Schatz M.C."/>
            <person name="Pedroni M.J."/>
            <person name="Fadrosh D.W."/>
            <person name="Haas B.J."/>
            <person name="Toms B.S."/>
            <person name="Chen D."/>
            <person name="Nene V."/>
        </authorList>
    </citation>
    <scope>NUCLEOTIDE SEQUENCE</scope>
</reference>
<gene>
    <name evidence="1" type="ORF">GIP_L3_0080</name>
</gene>